<dbReference type="NCBIfam" id="TIGR00049">
    <property type="entry name" value="iron-sulfur cluster assembly accessory protein"/>
    <property type="match status" value="1"/>
</dbReference>
<dbReference type="Pfam" id="PF01521">
    <property type="entry name" value="Fe-S_biosyn"/>
    <property type="match status" value="1"/>
</dbReference>
<dbReference type="EMBL" id="FRAF01000006">
    <property type="protein sequence ID" value="SHJ97581.1"/>
    <property type="molecule type" value="Genomic_DNA"/>
</dbReference>
<organism evidence="2 3">
    <name type="scientific">Alicyclobacillus tolerans</name>
    <dbReference type="NCBI Taxonomy" id="90970"/>
    <lineage>
        <taxon>Bacteria</taxon>
        <taxon>Bacillati</taxon>
        <taxon>Bacillota</taxon>
        <taxon>Bacilli</taxon>
        <taxon>Bacillales</taxon>
        <taxon>Alicyclobacillaceae</taxon>
        <taxon>Alicyclobacillus</taxon>
    </lineage>
</organism>
<evidence type="ECO:0000259" key="1">
    <source>
        <dbReference type="Pfam" id="PF01521"/>
    </source>
</evidence>
<dbReference type="InterPro" id="IPR017870">
    <property type="entry name" value="FeS_cluster_insertion_CS"/>
</dbReference>
<keyword evidence="3" id="KW-1185">Reference proteome</keyword>
<dbReference type="PANTHER" id="PTHR43011">
    <property type="entry name" value="IRON-SULFUR CLUSTER ASSEMBLY 2 HOMOLOG, MITOCHONDRIAL"/>
    <property type="match status" value="1"/>
</dbReference>
<evidence type="ECO:0000313" key="3">
    <source>
        <dbReference type="Proteomes" id="UP000184016"/>
    </source>
</evidence>
<dbReference type="InterPro" id="IPR035903">
    <property type="entry name" value="HesB-like_dom_sf"/>
</dbReference>
<dbReference type="GO" id="GO:0051539">
    <property type="term" value="F:4 iron, 4 sulfur cluster binding"/>
    <property type="evidence" value="ECO:0007669"/>
    <property type="project" value="TreeGrafter"/>
</dbReference>
<evidence type="ECO:0000313" key="2">
    <source>
        <dbReference type="EMBL" id="SHJ97581.1"/>
    </source>
</evidence>
<dbReference type="InterPro" id="IPR016092">
    <property type="entry name" value="ATAP"/>
</dbReference>
<dbReference type="GO" id="GO:0051537">
    <property type="term" value="F:2 iron, 2 sulfur cluster binding"/>
    <property type="evidence" value="ECO:0007669"/>
    <property type="project" value="TreeGrafter"/>
</dbReference>
<dbReference type="GO" id="GO:0005506">
    <property type="term" value="F:iron ion binding"/>
    <property type="evidence" value="ECO:0007669"/>
    <property type="project" value="TreeGrafter"/>
</dbReference>
<proteinExistence type="predicted"/>
<accession>A0A1M6NPA8</accession>
<dbReference type="RefSeq" id="WP_072873459.1">
    <property type="nucleotide sequence ID" value="NZ_FRAF01000006.1"/>
</dbReference>
<name>A0A1M6NPA8_9BACL</name>
<protein>
    <submittedName>
        <fullName evidence="2">Iron-sulfur cluster assembly protein</fullName>
    </submittedName>
</protein>
<dbReference type="AlphaFoldDB" id="A0A1M6NPA8"/>
<dbReference type="OrthoDB" id="9801228at2"/>
<dbReference type="InterPro" id="IPR000361">
    <property type="entry name" value="ATAP_core_dom"/>
</dbReference>
<dbReference type="Gene3D" id="2.60.300.12">
    <property type="entry name" value="HesB-like domain"/>
    <property type="match status" value="1"/>
</dbReference>
<dbReference type="STRING" id="1830138.SAMN05443507_106117"/>
<dbReference type="SUPFAM" id="SSF89360">
    <property type="entry name" value="HesB-like domain"/>
    <property type="match status" value="1"/>
</dbReference>
<sequence length="118" mass="12620">MVTLTEAAAEKIQQLIEERNRPDENALRLFVKPGGCTGFSYGMALDSEKPGDLRFTLNGVSVLVDQESLHLIDGSEVDYVDDLTGQGFKINNPNATSMCGCGSSFRTATEAGQPGSCD</sequence>
<feature type="domain" description="Core" evidence="1">
    <location>
        <begin position="2"/>
        <end position="102"/>
    </location>
</feature>
<dbReference type="PANTHER" id="PTHR43011:SF1">
    <property type="entry name" value="IRON-SULFUR CLUSTER ASSEMBLY 2 HOMOLOG, MITOCHONDRIAL"/>
    <property type="match status" value="1"/>
</dbReference>
<gene>
    <name evidence="2" type="ORF">SAMN05443507_106117</name>
</gene>
<dbReference type="Proteomes" id="UP000184016">
    <property type="component" value="Unassembled WGS sequence"/>
</dbReference>
<dbReference type="PROSITE" id="PS01152">
    <property type="entry name" value="HESB"/>
    <property type="match status" value="1"/>
</dbReference>
<dbReference type="GO" id="GO:0016226">
    <property type="term" value="P:iron-sulfur cluster assembly"/>
    <property type="evidence" value="ECO:0007669"/>
    <property type="project" value="InterPro"/>
</dbReference>
<reference evidence="3" key="1">
    <citation type="submission" date="2016-11" db="EMBL/GenBank/DDBJ databases">
        <authorList>
            <person name="Varghese N."/>
            <person name="Submissions S."/>
        </authorList>
    </citation>
    <scope>NUCLEOTIDE SEQUENCE [LARGE SCALE GENOMIC DNA]</scope>
    <source>
        <strain evidence="3">USBA-503</strain>
    </source>
</reference>